<gene>
    <name evidence="5" type="ORF">PF001_g2549</name>
    <name evidence="4" type="ORF">PF002_g3087</name>
    <name evidence="3" type="ORF">PF004_g2302</name>
    <name evidence="2" type="ORF">PF005_g2805</name>
</gene>
<sequence length="266" mass="28816">MSSSDSRQLEMLAAMEPTPLFVRIYAHVLPLEVMERIYPREALKKLPLTTTKQIPRVLPVQAPTIRDVKTPSLPSTRDTNTPTRTGRGIASSSTQSTSRGRNDSGKLSVKPATATTSVIGDESASAKCIDVLYDVMETLVMDVLTSSAIQEALDDQLKPLPRSDRALDHAGASDGAKAIKPPEALYHKARQNEDCQAIISGVVENTVFNVLQELFYGDLEQELLCVPRKAVFPNTVAGSVPPAAAQRPEIGSIDTRNNNGQPLLKT</sequence>
<dbReference type="OrthoDB" id="415597at2759"/>
<evidence type="ECO:0000313" key="3">
    <source>
        <dbReference type="EMBL" id="KAE9251768.1"/>
    </source>
</evidence>
<evidence type="ECO:0000313" key="2">
    <source>
        <dbReference type="EMBL" id="KAE9232224.1"/>
    </source>
</evidence>
<dbReference type="Proteomes" id="UP000440367">
    <property type="component" value="Unassembled WGS sequence"/>
</dbReference>
<evidence type="ECO:0000313" key="5">
    <source>
        <dbReference type="EMBL" id="KAE9326213.1"/>
    </source>
</evidence>
<evidence type="ECO:0000256" key="1">
    <source>
        <dbReference type="SAM" id="MobiDB-lite"/>
    </source>
</evidence>
<dbReference type="Proteomes" id="UP000433483">
    <property type="component" value="Unassembled WGS sequence"/>
</dbReference>
<comment type="caution">
    <text evidence="2">The sequence shown here is derived from an EMBL/GenBank/DDBJ whole genome shotgun (WGS) entry which is preliminary data.</text>
</comment>
<protein>
    <submittedName>
        <fullName evidence="2">Uncharacterized protein</fullName>
    </submittedName>
</protein>
<reference evidence="6 7" key="1">
    <citation type="submission" date="2018-08" db="EMBL/GenBank/DDBJ databases">
        <title>Genomic investigation of the strawberry pathogen Phytophthora fragariae indicates pathogenicity is determined by transcriptional variation in three key races.</title>
        <authorList>
            <person name="Adams T.M."/>
            <person name="Armitage A.D."/>
            <person name="Sobczyk M.K."/>
            <person name="Bates H.J."/>
            <person name="Dunwell J.M."/>
            <person name="Nellist C.F."/>
            <person name="Harrison R.J."/>
        </authorList>
    </citation>
    <scope>NUCLEOTIDE SEQUENCE [LARGE SCALE GENOMIC DNA]</scope>
    <source>
        <strain evidence="5 7">A4</strain>
        <strain evidence="4 8">BC-1</strain>
        <strain evidence="3 9">BC-23</strain>
        <strain evidence="2 6">NOV-27</strain>
    </source>
</reference>
<dbReference type="EMBL" id="QXGD01000085">
    <property type="protein sequence ID" value="KAE9253980.1"/>
    <property type="molecule type" value="Genomic_DNA"/>
</dbReference>
<evidence type="ECO:0000313" key="7">
    <source>
        <dbReference type="Proteomes" id="UP000437068"/>
    </source>
</evidence>
<name>A0A6A3Z863_9STRA</name>
<feature type="compositionally biased region" description="Polar residues" evidence="1">
    <location>
        <begin position="254"/>
        <end position="266"/>
    </location>
</feature>
<proteinExistence type="predicted"/>
<accession>A0A6A3Z863</accession>
<dbReference type="Proteomes" id="UP000437068">
    <property type="component" value="Unassembled WGS sequence"/>
</dbReference>
<evidence type="ECO:0000313" key="9">
    <source>
        <dbReference type="Proteomes" id="UP000476176"/>
    </source>
</evidence>
<feature type="region of interest" description="Disordered" evidence="1">
    <location>
        <begin position="237"/>
        <end position="266"/>
    </location>
</feature>
<feature type="region of interest" description="Disordered" evidence="1">
    <location>
        <begin position="59"/>
        <end position="110"/>
    </location>
</feature>
<organism evidence="2 6">
    <name type="scientific">Phytophthora fragariae</name>
    <dbReference type="NCBI Taxonomy" id="53985"/>
    <lineage>
        <taxon>Eukaryota</taxon>
        <taxon>Sar</taxon>
        <taxon>Stramenopiles</taxon>
        <taxon>Oomycota</taxon>
        <taxon>Peronosporomycetes</taxon>
        <taxon>Peronosporales</taxon>
        <taxon>Peronosporaceae</taxon>
        <taxon>Phytophthora</taxon>
    </lineage>
</organism>
<evidence type="ECO:0000313" key="6">
    <source>
        <dbReference type="Proteomes" id="UP000433483"/>
    </source>
</evidence>
<dbReference type="EMBL" id="QXGB01000078">
    <property type="protein sequence ID" value="KAE9232224.1"/>
    <property type="molecule type" value="Genomic_DNA"/>
</dbReference>
<evidence type="ECO:0000313" key="8">
    <source>
        <dbReference type="Proteomes" id="UP000440367"/>
    </source>
</evidence>
<keyword evidence="6" id="KW-1185">Reference proteome</keyword>
<feature type="compositionally biased region" description="Polar residues" evidence="1">
    <location>
        <begin position="72"/>
        <end position="99"/>
    </location>
</feature>
<dbReference type="Proteomes" id="UP000476176">
    <property type="component" value="Unassembled WGS sequence"/>
</dbReference>
<dbReference type="EMBL" id="QXGE01000072">
    <property type="protein sequence ID" value="KAE9326213.1"/>
    <property type="molecule type" value="Genomic_DNA"/>
</dbReference>
<dbReference type="EMBL" id="QXGC01000064">
    <property type="protein sequence ID" value="KAE9251768.1"/>
    <property type="molecule type" value="Genomic_DNA"/>
</dbReference>
<evidence type="ECO:0000313" key="4">
    <source>
        <dbReference type="EMBL" id="KAE9253980.1"/>
    </source>
</evidence>
<dbReference type="AlphaFoldDB" id="A0A6A3Z863"/>